<evidence type="ECO:0000313" key="2">
    <source>
        <dbReference type="Proteomes" id="UP001565369"/>
    </source>
</evidence>
<sequence>MRLIRLLVGRLCFKLSLRLTMAGATICALDCVAAPSFPLYHY</sequence>
<gene>
    <name evidence="1" type="ORF">ABIG07_006947</name>
</gene>
<organism evidence="1 2">
    <name type="scientific">Bradyrhizobium ottawaense</name>
    <dbReference type="NCBI Taxonomy" id="931866"/>
    <lineage>
        <taxon>Bacteria</taxon>
        <taxon>Pseudomonadati</taxon>
        <taxon>Pseudomonadota</taxon>
        <taxon>Alphaproteobacteria</taxon>
        <taxon>Hyphomicrobiales</taxon>
        <taxon>Nitrobacteraceae</taxon>
        <taxon>Bradyrhizobium</taxon>
    </lineage>
</organism>
<dbReference type="Proteomes" id="UP001565369">
    <property type="component" value="Unassembled WGS sequence"/>
</dbReference>
<dbReference type="EMBL" id="JBGBZJ010000003">
    <property type="protein sequence ID" value="MEY9457999.1"/>
    <property type="molecule type" value="Genomic_DNA"/>
</dbReference>
<comment type="caution">
    <text evidence="1">The sequence shown here is derived from an EMBL/GenBank/DDBJ whole genome shotgun (WGS) entry which is preliminary data.</text>
</comment>
<reference evidence="1 2" key="1">
    <citation type="submission" date="2024-07" db="EMBL/GenBank/DDBJ databases">
        <title>Genomic Encyclopedia of Type Strains, Phase V (KMG-V): Genome sequencing to study the core and pangenomes of soil and plant-associated prokaryotes.</title>
        <authorList>
            <person name="Whitman W."/>
        </authorList>
    </citation>
    <scope>NUCLEOTIDE SEQUENCE [LARGE SCALE GENOMIC DNA]</scope>
    <source>
        <strain evidence="1 2">USDA 152</strain>
    </source>
</reference>
<proteinExistence type="predicted"/>
<accession>A0ABV4G4R0</accession>
<protein>
    <submittedName>
        <fullName evidence="1">Uncharacterized protein</fullName>
    </submittedName>
</protein>
<dbReference type="RefSeq" id="WP_404533561.1">
    <property type="nucleotide sequence ID" value="NZ_JBIYEO010000001.1"/>
</dbReference>
<evidence type="ECO:0000313" key="1">
    <source>
        <dbReference type="EMBL" id="MEY9457999.1"/>
    </source>
</evidence>
<name>A0ABV4G4R0_9BRAD</name>
<keyword evidence="2" id="KW-1185">Reference proteome</keyword>